<name>A0A1I1DRC1_BREAD</name>
<dbReference type="EMBL" id="FOKY01000003">
    <property type="protein sequence ID" value="SFB76966.1"/>
    <property type="molecule type" value="Genomic_DNA"/>
</dbReference>
<keyword evidence="3" id="KW-1185">Reference proteome</keyword>
<evidence type="ECO:0000259" key="1">
    <source>
        <dbReference type="Pfam" id="PF01973"/>
    </source>
</evidence>
<dbReference type="InterPro" id="IPR002826">
    <property type="entry name" value="MptE-like"/>
</dbReference>
<dbReference type="RefSeq" id="WP_092318701.1">
    <property type="nucleotide sequence ID" value="NZ_FOKY01000003.1"/>
</dbReference>
<dbReference type="AlphaFoldDB" id="A0A1I1DRC1"/>
<dbReference type="PANTHER" id="PTHR41786">
    <property type="entry name" value="MOTILITY ACCESSORY FACTOR MAF"/>
    <property type="match status" value="1"/>
</dbReference>
<dbReference type="STRING" id="34097.SAMN02745150_00713"/>
<sequence>MNLLESLNKYANQFSLIKAQDNNYTIKYDGLYLHSSKFPVLEAQRFIEPLKYCDQSATIIILWGVGLGYHTELLVQQGFTIIAVELRREIAEIFKMVFPIEKLHAFIDVDDPQKIFDAIVSLPAYQSLNFVDLSMRNITFKDQVWTSYTEKGKHVLRSTHNIHFHLMESWYCNILQNIQLLNSQSISIIPTTVFCGKKVIICSAGPSLKESLPYLEKIHHSYVIIAVDTALSSLLEYGIVPDFVHAVDAKIHNVTDFVSIEHSIFNKMILIADISVHPIIVNQPWKAISFVSTGHPVNHPKKGLYIHRIELINFLMSYGIKFPELQTGGSVATSAFHYAVSHGAEKIIMIGQDLAYTNYRGHAVGTTYDRQYRSNANRLKTLETIHVHKLPDFYAQGIDNQLVLVDPLLEQFRHWFEMSIAFCKEENLHNRVINGSESGAFFDSWSHEKLSVIGKNDNIHIDKIFDFSLNPIINLTVLFEKLYIEWINFVLDSHQKSLLHEYFYSEYTQLLKGEVYNEFLYNRKYNRLKKIIAQYHFQGTKI</sequence>
<organism evidence="2 3">
    <name type="scientific">Brevinema andersonii</name>
    <dbReference type="NCBI Taxonomy" id="34097"/>
    <lineage>
        <taxon>Bacteria</taxon>
        <taxon>Pseudomonadati</taxon>
        <taxon>Spirochaetota</taxon>
        <taxon>Spirochaetia</taxon>
        <taxon>Brevinematales</taxon>
        <taxon>Brevinemataceae</taxon>
        <taxon>Brevinema</taxon>
    </lineage>
</organism>
<dbReference type="OrthoDB" id="5458680at2"/>
<dbReference type="Proteomes" id="UP000240042">
    <property type="component" value="Unassembled WGS sequence"/>
</dbReference>
<accession>A0A1I1DRC1</accession>
<gene>
    <name evidence="2" type="ORF">SAMN02745150_00713</name>
</gene>
<dbReference type="PANTHER" id="PTHR41786:SF1">
    <property type="entry name" value="6-HYDROXYMETHYLPTERIN DIPHOSPHOKINASE MPTE-LIKE DOMAIN-CONTAINING PROTEIN"/>
    <property type="match status" value="1"/>
</dbReference>
<protein>
    <submittedName>
        <fullName evidence="2">Uncharacterized conserved protein</fullName>
    </submittedName>
</protein>
<reference evidence="3" key="1">
    <citation type="submission" date="2016-10" db="EMBL/GenBank/DDBJ databases">
        <authorList>
            <person name="Varghese N."/>
            <person name="Submissions S."/>
        </authorList>
    </citation>
    <scope>NUCLEOTIDE SEQUENCE [LARGE SCALE GENOMIC DNA]</scope>
    <source>
        <strain evidence="3">ATCC 43811</strain>
    </source>
</reference>
<proteinExistence type="predicted"/>
<evidence type="ECO:0000313" key="2">
    <source>
        <dbReference type="EMBL" id="SFB76966.1"/>
    </source>
</evidence>
<dbReference type="InterPro" id="IPR029063">
    <property type="entry name" value="SAM-dependent_MTases_sf"/>
</dbReference>
<dbReference type="Pfam" id="PF01973">
    <property type="entry name" value="MptE-like"/>
    <property type="match status" value="1"/>
</dbReference>
<dbReference type="SUPFAM" id="SSF53335">
    <property type="entry name" value="S-adenosyl-L-methionine-dependent methyltransferases"/>
    <property type="match status" value="1"/>
</dbReference>
<feature type="domain" description="6-hydroxymethylpterin diphosphokinase MptE-like" evidence="1">
    <location>
        <begin position="173"/>
        <end position="358"/>
    </location>
</feature>
<evidence type="ECO:0000313" key="3">
    <source>
        <dbReference type="Proteomes" id="UP000240042"/>
    </source>
</evidence>